<keyword evidence="5" id="KW-0325">Glycoprotein</keyword>
<dbReference type="InterPro" id="IPR001563">
    <property type="entry name" value="Peptidase_S10"/>
</dbReference>
<keyword evidence="3" id="KW-0645">Protease</keyword>
<dbReference type="SUPFAM" id="SSF53474">
    <property type="entry name" value="alpha/beta-Hydrolases"/>
    <property type="match status" value="1"/>
</dbReference>
<gene>
    <name evidence="6" type="primary">SCPL52</name>
    <name evidence="6" type="ORF">CK203_046284</name>
</gene>
<keyword evidence="2 6" id="KW-0121">Carboxypeptidase</keyword>
<evidence type="ECO:0000256" key="2">
    <source>
        <dbReference type="ARBA" id="ARBA00022645"/>
    </source>
</evidence>
<protein>
    <submittedName>
        <fullName evidence="6">Putative serine carboxypeptidase-like 52</fullName>
    </submittedName>
</protein>
<dbReference type="Proteomes" id="UP000288805">
    <property type="component" value="Unassembled WGS sequence"/>
</dbReference>
<name>A0A438HDH4_VITVI</name>
<dbReference type="GO" id="GO:0006508">
    <property type="term" value="P:proteolysis"/>
    <property type="evidence" value="ECO:0007669"/>
    <property type="project" value="UniProtKB-KW"/>
</dbReference>
<accession>A0A438HDH4</accession>
<dbReference type="AlphaFoldDB" id="A0A438HDH4"/>
<dbReference type="Gene3D" id="3.40.50.1820">
    <property type="entry name" value="alpha/beta hydrolase"/>
    <property type="match status" value="1"/>
</dbReference>
<dbReference type="PROSITE" id="PS00560">
    <property type="entry name" value="CARBOXYPEPT_SER_HIS"/>
    <property type="match status" value="1"/>
</dbReference>
<dbReference type="Pfam" id="PF00450">
    <property type="entry name" value="Peptidase_S10"/>
    <property type="match status" value="2"/>
</dbReference>
<proteinExistence type="inferred from homology"/>
<evidence type="ECO:0000256" key="5">
    <source>
        <dbReference type="ARBA" id="ARBA00023180"/>
    </source>
</evidence>
<reference evidence="6 7" key="1">
    <citation type="journal article" date="2018" name="PLoS Genet.">
        <title>Population sequencing reveals clonal diversity and ancestral inbreeding in the grapevine cultivar Chardonnay.</title>
        <authorList>
            <person name="Roach M.J."/>
            <person name="Johnson D.L."/>
            <person name="Bohlmann J."/>
            <person name="van Vuuren H.J."/>
            <person name="Jones S.J."/>
            <person name="Pretorius I.S."/>
            <person name="Schmidt S.A."/>
            <person name="Borneman A.R."/>
        </authorList>
    </citation>
    <scope>NUCLEOTIDE SEQUENCE [LARGE SCALE GENOMIC DNA]</scope>
    <source>
        <strain evidence="7">cv. Chardonnay</strain>
        <tissue evidence="6">Leaf</tissue>
    </source>
</reference>
<evidence type="ECO:0000313" key="6">
    <source>
        <dbReference type="EMBL" id="RVW82512.1"/>
    </source>
</evidence>
<evidence type="ECO:0000313" key="7">
    <source>
        <dbReference type="Proteomes" id="UP000288805"/>
    </source>
</evidence>
<evidence type="ECO:0000256" key="4">
    <source>
        <dbReference type="ARBA" id="ARBA00022801"/>
    </source>
</evidence>
<keyword evidence="4" id="KW-0378">Hydrolase</keyword>
<organism evidence="6 7">
    <name type="scientific">Vitis vinifera</name>
    <name type="common">Grape</name>
    <dbReference type="NCBI Taxonomy" id="29760"/>
    <lineage>
        <taxon>Eukaryota</taxon>
        <taxon>Viridiplantae</taxon>
        <taxon>Streptophyta</taxon>
        <taxon>Embryophyta</taxon>
        <taxon>Tracheophyta</taxon>
        <taxon>Spermatophyta</taxon>
        <taxon>Magnoliopsida</taxon>
        <taxon>eudicotyledons</taxon>
        <taxon>Gunneridae</taxon>
        <taxon>Pentapetalae</taxon>
        <taxon>rosids</taxon>
        <taxon>Vitales</taxon>
        <taxon>Vitaceae</taxon>
        <taxon>Viteae</taxon>
        <taxon>Vitis</taxon>
    </lineage>
</organism>
<dbReference type="InterPro" id="IPR029058">
    <property type="entry name" value="AB_hydrolase_fold"/>
</dbReference>
<evidence type="ECO:0000256" key="3">
    <source>
        <dbReference type="ARBA" id="ARBA00022670"/>
    </source>
</evidence>
<comment type="caution">
    <text evidence="6">The sequence shown here is derived from an EMBL/GenBank/DDBJ whole genome shotgun (WGS) entry which is preliminary data.</text>
</comment>
<dbReference type="GO" id="GO:0004185">
    <property type="term" value="F:serine-type carboxypeptidase activity"/>
    <property type="evidence" value="ECO:0007669"/>
    <property type="project" value="InterPro"/>
</dbReference>
<comment type="similarity">
    <text evidence="1">Belongs to the peptidase S10 family.</text>
</comment>
<dbReference type="InterPro" id="IPR033124">
    <property type="entry name" value="Ser_caboxypep_his_AS"/>
</dbReference>
<sequence length="153" mass="17515">MEPQPYRRCVLRHDQPSSSSTQRIMVSELQLFALLHMGNDEAVQEALHVRNGTIPFWKRCNKTLDYDSNVVSTVPYHRNLSDLGYRALIYSSKWLGPWFVDGQVAGYSVVYQANKTESDITYATVKGGGHTAPEFRPKQCLAMIDRWLAFYPL</sequence>
<evidence type="ECO:0000256" key="1">
    <source>
        <dbReference type="ARBA" id="ARBA00009431"/>
    </source>
</evidence>
<dbReference type="EMBL" id="QGNW01000239">
    <property type="protein sequence ID" value="RVW82512.1"/>
    <property type="molecule type" value="Genomic_DNA"/>
</dbReference>